<evidence type="ECO:0000313" key="2">
    <source>
        <dbReference type="EMBL" id="PMD27928.1"/>
    </source>
</evidence>
<feature type="compositionally biased region" description="Low complexity" evidence="1">
    <location>
        <begin position="46"/>
        <end position="57"/>
    </location>
</feature>
<gene>
    <name evidence="2" type="ORF">NA56DRAFT_743218</name>
</gene>
<organism evidence="2 3">
    <name type="scientific">Hyaloscypha hepaticicola</name>
    <dbReference type="NCBI Taxonomy" id="2082293"/>
    <lineage>
        <taxon>Eukaryota</taxon>
        <taxon>Fungi</taxon>
        <taxon>Dikarya</taxon>
        <taxon>Ascomycota</taxon>
        <taxon>Pezizomycotina</taxon>
        <taxon>Leotiomycetes</taxon>
        <taxon>Helotiales</taxon>
        <taxon>Hyaloscyphaceae</taxon>
        <taxon>Hyaloscypha</taxon>
    </lineage>
</organism>
<accession>A0A2J6QNU7</accession>
<name>A0A2J6QNU7_9HELO</name>
<dbReference type="AlphaFoldDB" id="A0A2J6QNU7"/>
<reference evidence="2 3" key="1">
    <citation type="submission" date="2016-05" db="EMBL/GenBank/DDBJ databases">
        <title>A degradative enzymes factory behind the ericoid mycorrhizal symbiosis.</title>
        <authorList>
            <consortium name="DOE Joint Genome Institute"/>
            <person name="Martino E."/>
            <person name="Morin E."/>
            <person name="Grelet G."/>
            <person name="Kuo A."/>
            <person name="Kohler A."/>
            <person name="Daghino S."/>
            <person name="Barry K."/>
            <person name="Choi C."/>
            <person name="Cichocki N."/>
            <person name="Clum A."/>
            <person name="Copeland A."/>
            <person name="Hainaut M."/>
            <person name="Haridas S."/>
            <person name="Labutti K."/>
            <person name="Lindquist E."/>
            <person name="Lipzen A."/>
            <person name="Khouja H.-R."/>
            <person name="Murat C."/>
            <person name="Ohm R."/>
            <person name="Olson A."/>
            <person name="Spatafora J."/>
            <person name="Veneault-Fourrey C."/>
            <person name="Henrissat B."/>
            <person name="Grigoriev I."/>
            <person name="Martin F."/>
            <person name="Perotto S."/>
        </authorList>
    </citation>
    <scope>NUCLEOTIDE SEQUENCE [LARGE SCALE GENOMIC DNA]</scope>
    <source>
        <strain evidence="2 3">UAMH 7357</strain>
    </source>
</reference>
<proteinExistence type="predicted"/>
<evidence type="ECO:0000313" key="3">
    <source>
        <dbReference type="Proteomes" id="UP000235672"/>
    </source>
</evidence>
<feature type="region of interest" description="Disordered" evidence="1">
    <location>
        <begin position="42"/>
        <end position="67"/>
    </location>
</feature>
<evidence type="ECO:0000256" key="1">
    <source>
        <dbReference type="SAM" id="MobiDB-lite"/>
    </source>
</evidence>
<protein>
    <submittedName>
        <fullName evidence="2">Uncharacterized protein</fullName>
    </submittedName>
</protein>
<dbReference type="Proteomes" id="UP000235672">
    <property type="component" value="Unassembled WGS sequence"/>
</dbReference>
<keyword evidence="3" id="KW-1185">Reference proteome</keyword>
<sequence>MNPFYQYHRSNTQKHLHFSGAAPERQVCEAHQVTIGKLNYKRTDASSSSDSKSHTCSTATKHLQGLQKEPQRFIKRTWKTAHQFEQRGERRKAMKVLETGMEKPQVGRLPTSTKIALFLSSKNLWSACTTCHDLPGAESIPCCCADDFEANVRSIRTVEKLLPAVHNQPTVQTTLLSYEFRIFYTYSKPTRGLNGPCLSSANGTVGLKDIMINMREYHYILLANLVTRLKRKK</sequence>
<dbReference type="EMBL" id="KZ613465">
    <property type="protein sequence ID" value="PMD27928.1"/>
    <property type="molecule type" value="Genomic_DNA"/>
</dbReference>